<evidence type="ECO:0000313" key="2">
    <source>
        <dbReference type="Proteomes" id="UP000252706"/>
    </source>
</evidence>
<dbReference type="InterPro" id="IPR022201">
    <property type="entry name" value="DUF3726"/>
</dbReference>
<accession>A0A366XCB5</accession>
<proteinExistence type="predicted"/>
<dbReference type="Proteomes" id="UP000252706">
    <property type="component" value="Unassembled WGS sequence"/>
</dbReference>
<dbReference type="RefSeq" id="WP_113821954.1">
    <property type="nucleotide sequence ID" value="NZ_QOCE01000009.1"/>
</dbReference>
<name>A0A366XCB5_9RHOB</name>
<sequence>MNLSLNEVEVTAKKAARGAGYSWGLAEEAGKATRWLCAQGLDGCGILADLLSATDGQDLSQMSPTALDNEWTAASGQLCPLIAGASLSDHSAQISQSGLNLSSVLSPLFLIPFAARLNGQSIRVEWNGGSAVTDGGNLSLSLNGTPTASAVTVHTTDQPVPLSVVHTRAEPSDQDWATLIQLTGRTYAPATEESRLLGAGSGLSDAD</sequence>
<dbReference type="AlphaFoldDB" id="A0A366XCB5"/>
<protein>
    <submittedName>
        <fullName evidence="1">DUF3726 domain-containing protein</fullName>
    </submittedName>
</protein>
<gene>
    <name evidence="1" type="ORF">DS909_02950</name>
</gene>
<dbReference type="Pfam" id="PF12525">
    <property type="entry name" value="DUF3726"/>
    <property type="match status" value="1"/>
</dbReference>
<organism evidence="1 2">
    <name type="scientific">Phaeobacter gallaeciensis</name>
    <dbReference type="NCBI Taxonomy" id="60890"/>
    <lineage>
        <taxon>Bacteria</taxon>
        <taxon>Pseudomonadati</taxon>
        <taxon>Pseudomonadota</taxon>
        <taxon>Alphaproteobacteria</taxon>
        <taxon>Rhodobacterales</taxon>
        <taxon>Roseobacteraceae</taxon>
        <taxon>Phaeobacter</taxon>
    </lineage>
</organism>
<reference evidence="1 2" key="1">
    <citation type="submission" date="2018-07" db="EMBL/GenBank/DDBJ databases">
        <title>Modular assembly of carbohydrate-degrading microbial communities in the ocean.</title>
        <authorList>
            <person name="Enke T.N."/>
            <person name="Datta M.S."/>
            <person name="Schwartzman J.A."/>
            <person name="Cermak N."/>
            <person name="Schmitz D.A."/>
            <person name="Barrere J."/>
            <person name="Cordero O.X."/>
        </authorList>
    </citation>
    <scope>NUCLEOTIDE SEQUENCE [LARGE SCALE GENOMIC DNA]</scope>
    <source>
        <strain evidence="1 2">C3M10</strain>
    </source>
</reference>
<comment type="caution">
    <text evidence="1">The sequence shown here is derived from an EMBL/GenBank/DDBJ whole genome shotgun (WGS) entry which is preliminary data.</text>
</comment>
<dbReference type="EMBL" id="QOCE01000009">
    <property type="protein sequence ID" value="RBW60923.1"/>
    <property type="molecule type" value="Genomic_DNA"/>
</dbReference>
<dbReference type="OrthoDB" id="8420038at2"/>
<evidence type="ECO:0000313" key="1">
    <source>
        <dbReference type="EMBL" id="RBW60923.1"/>
    </source>
</evidence>